<evidence type="ECO:0000313" key="3">
    <source>
        <dbReference type="Proteomes" id="UP000635726"/>
    </source>
</evidence>
<dbReference type="Proteomes" id="UP000635726">
    <property type="component" value="Unassembled WGS sequence"/>
</dbReference>
<dbReference type="RefSeq" id="WP_188960776.1">
    <property type="nucleotide sequence ID" value="NZ_BMOE01000001.1"/>
</dbReference>
<feature type="compositionally biased region" description="Basic and acidic residues" evidence="1">
    <location>
        <begin position="26"/>
        <end position="43"/>
    </location>
</feature>
<dbReference type="AlphaFoldDB" id="A0A917ULE1"/>
<protein>
    <submittedName>
        <fullName evidence="2">Uncharacterized protein</fullName>
    </submittedName>
</protein>
<evidence type="ECO:0000313" key="2">
    <source>
        <dbReference type="EMBL" id="GGJ65462.1"/>
    </source>
</evidence>
<reference evidence="2" key="2">
    <citation type="submission" date="2020-09" db="EMBL/GenBank/DDBJ databases">
        <authorList>
            <person name="Sun Q."/>
            <person name="Ohkuma M."/>
        </authorList>
    </citation>
    <scope>NUCLEOTIDE SEQUENCE</scope>
    <source>
        <strain evidence="2">JCM 14371</strain>
    </source>
</reference>
<name>A0A917ULE1_9DEIO</name>
<reference evidence="2" key="1">
    <citation type="journal article" date="2014" name="Int. J. Syst. Evol. Microbiol.">
        <title>Complete genome sequence of Corynebacterium casei LMG S-19264T (=DSM 44701T), isolated from a smear-ripened cheese.</title>
        <authorList>
            <consortium name="US DOE Joint Genome Institute (JGI-PGF)"/>
            <person name="Walter F."/>
            <person name="Albersmeier A."/>
            <person name="Kalinowski J."/>
            <person name="Ruckert C."/>
        </authorList>
    </citation>
    <scope>NUCLEOTIDE SEQUENCE</scope>
    <source>
        <strain evidence="2">JCM 14371</strain>
    </source>
</reference>
<comment type="caution">
    <text evidence="2">The sequence shown here is derived from an EMBL/GenBank/DDBJ whole genome shotgun (WGS) entry which is preliminary data.</text>
</comment>
<sequence>MTPDETPLAAGMLETELRAGALAQEEELRPGVLEHDPADEGNRWDTVQW</sequence>
<dbReference type="EMBL" id="BMOE01000001">
    <property type="protein sequence ID" value="GGJ65462.1"/>
    <property type="molecule type" value="Genomic_DNA"/>
</dbReference>
<evidence type="ECO:0000256" key="1">
    <source>
        <dbReference type="SAM" id="MobiDB-lite"/>
    </source>
</evidence>
<feature type="region of interest" description="Disordered" evidence="1">
    <location>
        <begin position="26"/>
        <end position="49"/>
    </location>
</feature>
<organism evidence="2 3">
    <name type="scientific">Deinococcus aquiradiocola</name>
    <dbReference type="NCBI Taxonomy" id="393059"/>
    <lineage>
        <taxon>Bacteria</taxon>
        <taxon>Thermotogati</taxon>
        <taxon>Deinococcota</taxon>
        <taxon>Deinococci</taxon>
        <taxon>Deinococcales</taxon>
        <taxon>Deinococcaceae</taxon>
        <taxon>Deinococcus</taxon>
    </lineage>
</organism>
<proteinExistence type="predicted"/>
<keyword evidence="3" id="KW-1185">Reference proteome</keyword>
<accession>A0A917ULE1</accession>
<gene>
    <name evidence="2" type="ORF">GCM10008939_06760</name>
</gene>